<reference evidence="2 3" key="2">
    <citation type="submission" date="2018-11" db="EMBL/GenBank/DDBJ databases">
        <authorList>
            <consortium name="Pathogen Informatics"/>
        </authorList>
    </citation>
    <scope>NUCLEOTIDE SEQUENCE [LARGE SCALE GENOMIC DNA]</scope>
</reference>
<evidence type="ECO:0000313" key="2">
    <source>
        <dbReference type="EMBL" id="VDM46344.1"/>
    </source>
</evidence>
<protein>
    <submittedName>
        <fullName evidence="4">Histone chaperone domain-containing protein</fullName>
    </submittedName>
</protein>
<keyword evidence="3" id="KW-1185">Reference proteome</keyword>
<dbReference type="WBParaSite" id="TCNE_0001502301-mRNA-1">
    <property type="protein sequence ID" value="TCNE_0001502301-mRNA-1"/>
    <property type="gene ID" value="TCNE_0001502301"/>
</dbReference>
<accession>A0A183V2Q3</accession>
<organism evidence="3 4">
    <name type="scientific">Toxocara canis</name>
    <name type="common">Canine roundworm</name>
    <dbReference type="NCBI Taxonomy" id="6265"/>
    <lineage>
        <taxon>Eukaryota</taxon>
        <taxon>Metazoa</taxon>
        <taxon>Ecdysozoa</taxon>
        <taxon>Nematoda</taxon>
        <taxon>Chromadorea</taxon>
        <taxon>Rhabditida</taxon>
        <taxon>Spirurina</taxon>
        <taxon>Ascaridomorpha</taxon>
        <taxon>Ascaridoidea</taxon>
        <taxon>Toxocaridae</taxon>
        <taxon>Toxocara</taxon>
    </lineage>
</organism>
<dbReference type="AlphaFoldDB" id="A0A183V2Q3"/>
<sequence>MKIFENLRNIPHAPSVQMQPIKDDGIELLDDSAARDNANPDRRFSIRDSDKMVEDEGELYDDEREGGDRRNEQCCKRVADEDGTESTAVKKGRREPPEAEQTYED</sequence>
<feature type="compositionally biased region" description="Basic and acidic residues" evidence="1">
    <location>
        <begin position="66"/>
        <end position="80"/>
    </location>
</feature>
<reference evidence="4" key="1">
    <citation type="submission" date="2016-06" db="UniProtKB">
        <authorList>
            <consortium name="WormBaseParasite"/>
        </authorList>
    </citation>
    <scope>IDENTIFICATION</scope>
</reference>
<dbReference type="Proteomes" id="UP000050794">
    <property type="component" value="Unassembled WGS sequence"/>
</dbReference>
<evidence type="ECO:0000313" key="3">
    <source>
        <dbReference type="Proteomes" id="UP000050794"/>
    </source>
</evidence>
<feature type="compositionally biased region" description="Acidic residues" evidence="1">
    <location>
        <begin position="55"/>
        <end position="65"/>
    </location>
</feature>
<proteinExistence type="predicted"/>
<feature type="compositionally biased region" description="Basic and acidic residues" evidence="1">
    <location>
        <begin position="32"/>
        <end position="54"/>
    </location>
</feature>
<feature type="region of interest" description="Disordered" evidence="1">
    <location>
        <begin position="32"/>
        <end position="105"/>
    </location>
</feature>
<evidence type="ECO:0000313" key="4">
    <source>
        <dbReference type="WBParaSite" id="TCNE_0001502301-mRNA-1"/>
    </source>
</evidence>
<dbReference type="EMBL" id="UYWY01022585">
    <property type="protein sequence ID" value="VDM46344.1"/>
    <property type="molecule type" value="Genomic_DNA"/>
</dbReference>
<name>A0A183V2Q3_TOXCA</name>
<evidence type="ECO:0000256" key="1">
    <source>
        <dbReference type="SAM" id="MobiDB-lite"/>
    </source>
</evidence>
<gene>
    <name evidence="2" type="ORF">TCNE_LOCUS15023</name>
</gene>